<dbReference type="GO" id="GO:0016020">
    <property type="term" value="C:membrane"/>
    <property type="evidence" value="ECO:0007669"/>
    <property type="project" value="TreeGrafter"/>
</dbReference>
<feature type="short sequence motif" description="DGA/G" evidence="4">
    <location>
        <begin position="611"/>
        <end position="613"/>
    </location>
</feature>
<keyword evidence="2 4" id="KW-0442">Lipid degradation</keyword>
<dbReference type="InterPro" id="IPR016035">
    <property type="entry name" value="Acyl_Trfase/lysoPLipase"/>
</dbReference>
<feature type="active site" description="Proton acceptor" evidence="4">
    <location>
        <position position="611"/>
    </location>
</feature>
<dbReference type="GO" id="GO:0019369">
    <property type="term" value="P:arachidonate metabolic process"/>
    <property type="evidence" value="ECO:0007669"/>
    <property type="project" value="TreeGrafter"/>
</dbReference>
<feature type="compositionally biased region" description="Basic and acidic residues" evidence="5">
    <location>
        <begin position="89"/>
        <end position="99"/>
    </location>
</feature>
<evidence type="ECO:0000256" key="4">
    <source>
        <dbReference type="PROSITE-ProRule" id="PRU01161"/>
    </source>
</evidence>
<dbReference type="PROSITE" id="PS51635">
    <property type="entry name" value="PNPLA"/>
    <property type="match status" value="1"/>
</dbReference>
<feature type="region of interest" description="Disordered" evidence="5">
    <location>
        <begin position="168"/>
        <end position="196"/>
    </location>
</feature>
<reference evidence="7" key="2">
    <citation type="submission" date="2025-08" db="UniProtKB">
        <authorList>
            <consortium name="Ensembl"/>
        </authorList>
    </citation>
    <scope>IDENTIFICATION</scope>
</reference>
<sequence length="766" mass="84369">MRSWQVSRCLNLFIFFSESRRMSRIRTTLDSVTKAVGSTDLISKISRLKPGGAAVSGAHVDNILVNSETPNNNSAPPSPEAIMKEEDEGGKNVAEKEQEVQVRENSVVATKKSKPSLLSAANVSSSTVAKQTIQLFQPAALSTNMDETYKTLAQHVNNYFGMTTQEEVENTAQQQDRVGDRAQSSDSVPHLSSQRAKEPVLIASPVAEAKIIEATTTSPSISITQNPACGTPPSSDTPKTENATRTGPLTTTSAKKGFTQYLSYPRPSVQSFVGSYIAPLVPKFRGDSKGNTAEKDRVPAVAAEEPATDCKVTEKTESEEGKVDEAKQQLLTQRQKITARVGVDNRTRTLVKGLQGVGDVKLLTTRVEELSFHLLEFPETRAAAVKESVLPCLLRLRQARDLPLQAAVREALALVGYVEPVKGRGIRVLAIDGGGTRGLLALQTLHKLQDLTGKPVHQLFDYICGVSTGAILAFMLGIYQIPLEECEEMYRKLGSDVFKQNVIVGTMKMGWSHAFYDSEIWENVLKERMGEGCMIESARDPHCPKVSAVSTIVNRGLPLKAYVFRNYRLMPGVRSHYLGDCKHKMWQAIRASSAAPGYFQEFVLGKELHQDGGLLINNPTALAIHECKCLWPNTPLQCVLSLGTGRYETAGKNNTTYTSLKAKLTNVISSATDTEEVHTMLDALLPPDTYFRFNPYLSEDIPLNESRLEKLNFLKSEGEHYLKRNEAKLKKAASVLGQEKSSIQRLAEWVKLKTDMYEGLPFMSKL</sequence>
<protein>
    <submittedName>
        <fullName evidence="7">Patatin like phospholipase domain containing 8</fullName>
    </submittedName>
</protein>
<keyword evidence="8" id="KW-1185">Reference proteome</keyword>
<evidence type="ECO:0000256" key="5">
    <source>
        <dbReference type="SAM" id="MobiDB-lite"/>
    </source>
</evidence>
<feature type="short sequence motif" description="GXGXXG" evidence="4">
    <location>
        <begin position="433"/>
        <end position="438"/>
    </location>
</feature>
<feature type="domain" description="PNPLA" evidence="6">
    <location>
        <begin position="429"/>
        <end position="624"/>
    </location>
</feature>
<dbReference type="AlphaFoldDB" id="A0A3P8VQ99"/>
<feature type="compositionally biased region" description="Polar residues" evidence="5">
    <location>
        <begin position="168"/>
        <end position="194"/>
    </location>
</feature>
<reference evidence="7" key="3">
    <citation type="submission" date="2025-09" db="UniProtKB">
        <authorList>
            <consortium name="Ensembl"/>
        </authorList>
    </citation>
    <scope>IDENTIFICATION</scope>
</reference>
<dbReference type="Pfam" id="PF01734">
    <property type="entry name" value="Patatin"/>
    <property type="match status" value="1"/>
</dbReference>
<feature type="region of interest" description="Disordered" evidence="5">
    <location>
        <begin position="218"/>
        <end position="252"/>
    </location>
</feature>
<keyword evidence="1 4" id="KW-0378">Hydrolase</keyword>
<dbReference type="Gene3D" id="3.40.1090.10">
    <property type="entry name" value="Cytosolic phospholipase A2 catalytic domain"/>
    <property type="match status" value="1"/>
</dbReference>
<feature type="active site" description="Nucleophile" evidence="4">
    <location>
        <position position="467"/>
    </location>
</feature>
<dbReference type="CDD" id="cd07211">
    <property type="entry name" value="Pat_PNPLA8"/>
    <property type="match status" value="1"/>
</dbReference>
<evidence type="ECO:0000313" key="8">
    <source>
        <dbReference type="Proteomes" id="UP000265120"/>
    </source>
</evidence>
<evidence type="ECO:0000256" key="3">
    <source>
        <dbReference type="ARBA" id="ARBA00023098"/>
    </source>
</evidence>
<keyword evidence="3 4" id="KW-0443">Lipid metabolism</keyword>
<dbReference type="GeneTree" id="ENSGT00940000154738"/>
<organism evidence="7 8">
    <name type="scientific">Cynoglossus semilaevis</name>
    <name type="common">Tongue sole</name>
    <dbReference type="NCBI Taxonomy" id="244447"/>
    <lineage>
        <taxon>Eukaryota</taxon>
        <taxon>Metazoa</taxon>
        <taxon>Chordata</taxon>
        <taxon>Craniata</taxon>
        <taxon>Vertebrata</taxon>
        <taxon>Euteleostomi</taxon>
        <taxon>Actinopterygii</taxon>
        <taxon>Neopterygii</taxon>
        <taxon>Teleostei</taxon>
        <taxon>Neoteleostei</taxon>
        <taxon>Acanthomorphata</taxon>
        <taxon>Carangaria</taxon>
        <taxon>Pleuronectiformes</taxon>
        <taxon>Pleuronectoidei</taxon>
        <taxon>Cynoglossidae</taxon>
        <taxon>Cynoglossinae</taxon>
        <taxon>Cynoglossus</taxon>
    </lineage>
</organism>
<dbReference type="PANTHER" id="PTHR24185:SF1">
    <property type="entry name" value="CALCIUM-INDEPENDENT PHOSPHOLIPASE A2-GAMMA"/>
    <property type="match status" value="1"/>
</dbReference>
<dbReference type="InterPro" id="IPR002641">
    <property type="entry name" value="PNPLA_dom"/>
</dbReference>
<evidence type="ECO:0000313" key="7">
    <source>
        <dbReference type="Ensembl" id="ENSCSEP00000016537.1"/>
    </source>
</evidence>
<dbReference type="InterPro" id="IPR045217">
    <property type="entry name" value="PNPLA8-like"/>
</dbReference>
<proteinExistence type="predicted"/>
<dbReference type="STRING" id="244447.ENSCSEP00000016537"/>
<evidence type="ECO:0000256" key="1">
    <source>
        <dbReference type="ARBA" id="ARBA00022801"/>
    </source>
</evidence>
<dbReference type="Ensembl" id="ENSCSET00000016749.1">
    <property type="protein sequence ID" value="ENSCSEP00000016537.1"/>
    <property type="gene ID" value="ENSCSEG00000010619.1"/>
</dbReference>
<name>A0A3P8VQ99_CYNSE</name>
<feature type="short sequence motif" description="GXSXG" evidence="4">
    <location>
        <begin position="465"/>
        <end position="469"/>
    </location>
</feature>
<feature type="region of interest" description="Disordered" evidence="5">
    <location>
        <begin position="67"/>
        <end position="99"/>
    </location>
</feature>
<evidence type="ECO:0000256" key="2">
    <source>
        <dbReference type="ARBA" id="ARBA00022963"/>
    </source>
</evidence>
<dbReference type="GO" id="GO:0016042">
    <property type="term" value="P:lipid catabolic process"/>
    <property type="evidence" value="ECO:0007669"/>
    <property type="project" value="UniProtKB-UniRule"/>
</dbReference>
<dbReference type="SUPFAM" id="SSF52151">
    <property type="entry name" value="FabD/lysophospholipase-like"/>
    <property type="match status" value="1"/>
</dbReference>
<dbReference type="GO" id="GO:0047499">
    <property type="term" value="F:calcium-independent phospholipase A2 activity"/>
    <property type="evidence" value="ECO:0007669"/>
    <property type="project" value="TreeGrafter"/>
</dbReference>
<dbReference type="InParanoid" id="A0A3P8VQ99"/>
<evidence type="ECO:0000259" key="6">
    <source>
        <dbReference type="PROSITE" id="PS51635"/>
    </source>
</evidence>
<accession>A0A3P8VQ99</accession>
<reference evidence="7 8" key="1">
    <citation type="journal article" date="2014" name="Nat. Genet.">
        <title>Whole-genome sequence of a flatfish provides insights into ZW sex chromosome evolution and adaptation to a benthic lifestyle.</title>
        <authorList>
            <person name="Chen S."/>
            <person name="Zhang G."/>
            <person name="Shao C."/>
            <person name="Huang Q."/>
            <person name="Liu G."/>
            <person name="Zhang P."/>
            <person name="Song W."/>
            <person name="An N."/>
            <person name="Chalopin D."/>
            <person name="Volff J.N."/>
            <person name="Hong Y."/>
            <person name="Li Q."/>
            <person name="Sha Z."/>
            <person name="Zhou H."/>
            <person name="Xie M."/>
            <person name="Yu Q."/>
            <person name="Liu Y."/>
            <person name="Xiang H."/>
            <person name="Wang N."/>
            <person name="Wu K."/>
            <person name="Yang C."/>
            <person name="Zhou Q."/>
            <person name="Liao X."/>
            <person name="Yang L."/>
            <person name="Hu Q."/>
            <person name="Zhang J."/>
            <person name="Meng L."/>
            <person name="Jin L."/>
            <person name="Tian Y."/>
            <person name="Lian J."/>
            <person name="Yang J."/>
            <person name="Miao G."/>
            <person name="Liu S."/>
            <person name="Liang Z."/>
            <person name="Yan F."/>
            <person name="Li Y."/>
            <person name="Sun B."/>
            <person name="Zhang H."/>
            <person name="Zhang J."/>
            <person name="Zhu Y."/>
            <person name="Du M."/>
            <person name="Zhao Y."/>
            <person name="Schartl M."/>
            <person name="Tang Q."/>
            <person name="Wang J."/>
        </authorList>
    </citation>
    <scope>NUCLEOTIDE SEQUENCE</scope>
</reference>
<dbReference type="Proteomes" id="UP000265120">
    <property type="component" value="Chromosome 8"/>
</dbReference>
<dbReference type="PANTHER" id="PTHR24185">
    <property type="entry name" value="CALCIUM-INDEPENDENT PHOSPHOLIPASE A2-GAMMA"/>
    <property type="match status" value="1"/>
</dbReference>